<name>A0A3L6FLD6_MAIZE</name>
<comment type="caution">
    <text evidence="2">The sequence shown here is derived from an EMBL/GenBank/DDBJ whole genome shotgun (WGS) entry which is preliminary data.</text>
</comment>
<proteinExistence type="predicted"/>
<evidence type="ECO:0000256" key="1">
    <source>
        <dbReference type="SAM" id="MobiDB-lite"/>
    </source>
</evidence>
<gene>
    <name evidence="2" type="primary">At5g18200_0</name>
    <name evidence="2" type="ORF">Zm00014a_031867</name>
</gene>
<dbReference type="InterPro" id="IPR036265">
    <property type="entry name" value="HIT-like_sf"/>
</dbReference>
<protein>
    <submittedName>
        <fullName evidence="2">ADP-glucose phosphorylase</fullName>
    </submittedName>
</protein>
<dbReference type="ExpressionAtlas" id="A0A3L6FLD6">
    <property type="expression patterns" value="baseline and differential"/>
</dbReference>
<sequence>MAAAEALRTSEACCDAVFGRWVIFSPTRSRRPTDLKSHNPTNPSPGTGADAPPKPSCPFCTGRESDCVPQIFRVPPDGSLP</sequence>
<feature type="region of interest" description="Disordered" evidence="1">
    <location>
        <begin position="29"/>
        <end position="57"/>
    </location>
</feature>
<evidence type="ECO:0000313" key="3">
    <source>
        <dbReference type="Proteomes" id="UP000251960"/>
    </source>
</evidence>
<dbReference type="AlphaFoldDB" id="A0A3L6FLD6"/>
<evidence type="ECO:0000313" key="2">
    <source>
        <dbReference type="EMBL" id="PWZ33640.1"/>
    </source>
</evidence>
<dbReference type="PANTHER" id="PTHR42763">
    <property type="entry name" value="ADP-GLUCOSE PHOSPHORYLASE"/>
    <property type="match status" value="1"/>
</dbReference>
<dbReference type="PANTHER" id="PTHR42763:SF2">
    <property type="entry name" value="ADP-GLUCOSE PHOSPHORYLASE"/>
    <property type="match status" value="1"/>
</dbReference>
<dbReference type="InterPro" id="IPR053177">
    <property type="entry name" value="ADP-glucose_phosphorylase"/>
</dbReference>
<dbReference type="SUPFAM" id="SSF54197">
    <property type="entry name" value="HIT-like"/>
    <property type="match status" value="1"/>
</dbReference>
<dbReference type="EMBL" id="NCVQ01000004">
    <property type="protein sequence ID" value="PWZ33640.1"/>
    <property type="molecule type" value="Genomic_DNA"/>
</dbReference>
<accession>A0A3L6FLD6</accession>
<organism evidence="2 3">
    <name type="scientific">Zea mays</name>
    <name type="common">Maize</name>
    <dbReference type="NCBI Taxonomy" id="4577"/>
    <lineage>
        <taxon>Eukaryota</taxon>
        <taxon>Viridiplantae</taxon>
        <taxon>Streptophyta</taxon>
        <taxon>Embryophyta</taxon>
        <taxon>Tracheophyta</taxon>
        <taxon>Spermatophyta</taxon>
        <taxon>Magnoliopsida</taxon>
        <taxon>Liliopsida</taxon>
        <taxon>Poales</taxon>
        <taxon>Poaceae</taxon>
        <taxon>PACMAD clade</taxon>
        <taxon>Panicoideae</taxon>
        <taxon>Andropogonodae</taxon>
        <taxon>Andropogoneae</taxon>
        <taxon>Tripsacinae</taxon>
        <taxon>Zea</taxon>
    </lineage>
</organism>
<dbReference type="Gene3D" id="3.30.428.10">
    <property type="entry name" value="HIT-like"/>
    <property type="match status" value="1"/>
</dbReference>
<reference evidence="2 3" key="1">
    <citation type="journal article" date="2018" name="Nat. Genet.">
        <title>Extensive intraspecific gene order and gene structural variations between Mo17 and other maize genomes.</title>
        <authorList>
            <person name="Sun S."/>
            <person name="Zhou Y."/>
            <person name="Chen J."/>
            <person name="Shi J."/>
            <person name="Zhao H."/>
            <person name="Zhao H."/>
            <person name="Song W."/>
            <person name="Zhang M."/>
            <person name="Cui Y."/>
            <person name="Dong X."/>
            <person name="Liu H."/>
            <person name="Ma X."/>
            <person name="Jiao Y."/>
            <person name="Wang B."/>
            <person name="Wei X."/>
            <person name="Stein J.C."/>
            <person name="Glaubitz J.C."/>
            <person name="Lu F."/>
            <person name="Yu G."/>
            <person name="Liang C."/>
            <person name="Fengler K."/>
            <person name="Li B."/>
            <person name="Rafalski A."/>
            <person name="Schnable P.S."/>
            <person name="Ware D.H."/>
            <person name="Buckler E.S."/>
            <person name="Lai J."/>
        </authorList>
    </citation>
    <scope>NUCLEOTIDE SEQUENCE [LARGE SCALE GENOMIC DNA]</scope>
    <source>
        <strain evidence="3">cv. Missouri 17</strain>
        <tissue evidence="2">Seedling</tissue>
    </source>
</reference>
<dbReference type="Proteomes" id="UP000251960">
    <property type="component" value="Chromosome 3"/>
</dbReference>